<dbReference type="Proteomes" id="UP000199187">
    <property type="component" value="Unassembled WGS sequence"/>
</dbReference>
<sequence length="173" mass="19195">MALQGKLVLNGADYVPFELYGVGVFMAHSGKGVYRNKGGCGSIASGGPIPPGKYWIVDRLEGNWFSQKQREVSDFFNSVAGRRAFGKSDWFALWRDDKGIDDYTWFEGVKRGNFRLHPGHVSEGCITIANNADYAKIHRALINTSLIQVPCMRSLMARGWIEVIAGGYNKTCP</sequence>
<dbReference type="EMBL" id="FPAU01000001">
    <property type="protein sequence ID" value="SFT39273.1"/>
    <property type="molecule type" value="Genomic_DNA"/>
</dbReference>
<evidence type="ECO:0000313" key="2">
    <source>
        <dbReference type="EMBL" id="SFT39273.1"/>
    </source>
</evidence>
<protein>
    <recommendedName>
        <fullName evidence="1">Tlde1 domain-containing protein</fullName>
    </recommendedName>
</protein>
<reference evidence="3" key="1">
    <citation type="submission" date="2016-10" db="EMBL/GenBank/DDBJ databases">
        <authorList>
            <person name="Varghese N."/>
            <person name="Submissions S."/>
        </authorList>
    </citation>
    <scope>NUCLEOTIDE SEQUENCE [LARGE SCALE GENOMIC DNA]</scope>
    <source>
        <strain evidence="3">Ah-143</strain>
    </source>
</reference>
<evidence type="ECO:0000313" key="3">
    <source>
        <dbReference type="Proteomes" id="UP000199187"/>
    </source>
</evidence>
<dbReference type="RefSeq" id="WP_090118293.1">
    <property type="nucleotide sequence ID" value="NZ_CP045300.1"/>
</dbReference>
<dbReference type="AlphaFoldDB" id="A0A1I6XMC1"/>
<feature type="domain" description="Tlde1" evidence="1">
    <location>
        <begin position="24"/>
        <end position="152"/>
    </location>
</feature>
<organism evidence="2 3">
    <name type="scientific">Kosakonia arachidis</name>
    <dbReference type="NCBI Taxonomy" id="551989"/>
    <lineage>
        <taxon>Bacteria</taxon>
        <taxon>Pseudomonadati</taxon>
        <taxon>Pseudomonadota</taxon>
        <taxon>Gammaproteobacteria</taxon>
        <taxon>Enterobacterales</taxon>
        <taxon>Enterobacteriaceae</taxon>
        <taxon>Kosakonia</taxon>
    </lineage>
</organism>
<gene>
    <name evidence="2" type="ORF">SAMN05192562_10173</name>
</gene>
<proteinExistence type="predicted"/>
<evidence type="ECO:0000259" key="1">
    <source>
        <dbReference type="Pfam" id="PF10908"/>
    </source>
</evidence>
<name>A0A1I6XMC1_9ENTR</name>
<dbReference type="InterPro" id="IPR021225">
    <property type="entry name" value="Tlde1_dom"/>
</dbReference>
<dbReference type="Pfam" id="PF10908">
    <property type="entry name" value="Tlde1_dom"/>
    <property type="match status" value="1"/>
</dbReference>
<accession>A0A1I6XMC1</accession>
<dbReference type="OrthoDB" id="6490254at2"/>
<keyword evidence="3" id="KW-1185">Reference proteome</keyword>